<proteinExistence type="predicted"/>
<evidence type="ECO:0000313" key="3">
    <source>
        <dbReference type="Proteomes" id="UP001311232"/>
    </source>
</evidence>
<feature type="compositionally biased region" description="Basic and acidic residues" evidence="1">
    <location>
        <begin position="34"/>
        <end position="43"/>
    </location>
</feature>
<name>A0AAV9SL29_9TELE</name>
<evidence type="ECO:0000313" key="2">
    <source>
        <dbReference type="EMBL" id="KAK5622054.1"/>
    </source>
</evidence>
<dbReference type="EMBL" id="JAHHUM010000220">
    <property type="protein sequence ID" value="KAK5622054.1"/>
    <property type="molecule type" value="Genomic_DNA"/>
</dbReference>
<sequence length="79" mass="8895">MPLSLDHEEQRPLASSPSSSARGRSRGQGLWRDASMDCHRATEPQHHLQLGKLLEPQFLSQPLLTCPSHSQHHQTITYS</sequence>
<feature type="region of interest" description="Disordered" evidence="1">
    <location>
        <begin position="1"/>
        <end position="43"/>
    </location>
</feature>
<dbReference type="AlphaFoldDB" id="A0AAV9SL29"/>
<keyword evidence="3" id="KW-1185">Reference proteome</keyword>
<feature type="compositionally biased region" description="Low complexity" evidence="1">
    <location>
        <begin position="12"/>
        <end position="30"/>
    </location>
</feature>
<protein>
    <submittedName>
        <fullName evidence="2">Uncharacterized protein</fullName>
    </submittedName>
</protein>
<reference evidence="2 3" key="1">
    <citation type="submission" date="2021-06" db="EMBL/GenBank/DDBJ databases">
        <authorList>
            <person name="Palmer J.M."/>
        </authorList>
    </citation>
    <scope>NUCLEOTIDE SEQUENCE [LARGE SCALE GENOMIC DNA]</scope>
    <source>
        <strain evidence="2 3">MEX-2019</strain>
        <tissue evidence="2">Muscle</tissue>
    </source>
</reference>
<dbReference type="Proteomes" id="UP001311232">
    <property type="component" value="Unassembled WGS sequence"/>
</dbReference>
<gene>
    <name evidence="2" type="ORF">CRENBAI_011511</name>
</gene>
<evidence type="ECO:0000256" key="1">
    <source>
        <dbReference type="SAM" id="MobiDB-lite"/>
    </source>
</evidence>
<feature type="compositionally biased region" description="Basic and acidic residues" evidence="1">
    <location>
        <begin position="1"/>
        <end position="11"/>
    </location>
</feature>
<accession>A0AAV9SL29</accession>
<organism evidence="2 3">
    <name type="scientific">Crenichthys baileyi</name>
    <name type="common">White River springfish</name>
    <dbReference type="NCBI Taxonomy" id="28760"/>
    <lineage>
        <taxon>Eukaryota</taxon>
        <taxon>Metazoa</taxon>
        <taxon>Chordata</taxon>
        <taxon>Craniata</taxon>
        <taxon>Vertebrata</taxon>
        <taxon>Euteleostomi</taxon>
        <taxon>Actinopterygii</taxon>
        <taxon>Neopterygii</taxon>
        <taxon>Teleostei</taxon>
        <taxon>Neoteleostei</taxon>
        <taxon>Acanthomorphata</taxon>
        <taxon>Ovalentaria</taxon>
        <taxon>Atherinomorphae</taxon>
        <taxon>Cyprinodontiformes</taxon>
        <taxon>Goodeidae</taxon>
        <taxon>Crenichthys</taxon>
    </lineage>
</organism>
<comment type="caution">
    <text evidence="2">The sequence shown here is derived from an EMBL/GenBank/DDBJ whole genome shotgun (WGS) entry which is preliminary data.</text>
</comment>